<keyword evidence="1" id="KW-0812">Transmembrane</keyword>
<name>A0A367JSH3_RHIST</name>
<protein>
    <submittedName>
        <fullName evidence="2">Uncharacterized protein</fullName>
    </submittedName>
</protein>
<proteinExistence type="predicted"/>
<keyword evidence="1" id="KW-1133">Transmembrane helix</keyword>
<accession>A0A367JSH3</accession>
<dbReference type="EMBL" id="PJQM01002773">
    <property type="protein sequence ID" value="RCH92887.1"/>
    <property type="molecule type" value="Genomic_DNA"/>
</dbReference>
<gene>
    <name evidence="2" type="ORF">CU098_004524</name>
</gene>
<sequence>MHVRHSNIQDQKVPERYSEPQDWLMFKRFLLDSKFLLLTFIFILLFWHQFWPYSQSSYPLQPIHESFRDPWNTFELRLYGYYIRDTTDANCIPLLQDLIKDLHKLYAQLHRPHPNKKYVQKTQKSLERFERAIHDIRPGWNLLTEMRRAQVKIELVRISDSLDRLQTFL</sequence>
<keyword evidence="3" id="KW-1185">Reference proteome</keyword>
<evidence type="ECO:0000256" key="1">
    <source>
        <dbReference type="SAM" id="Phobius"/>
    </source>
</evidence>
<comment type="caution">
    <text evidence="2">The sequence shown here is derived from an EMBL/GenBank/DDBJ whole genome shotgun (WGS) entry which is preliminary data.</text>
</comment>
<reference evidence="2 3" key="1">
    <citation type="journal article" date="2018" name="G3 (Bethesda)">
        <title>Phylogenetic and Phylogenomic Definition of Rhizopus Species.</title>
        <authorList>
            <person name="Gryganskyi A.P."/>
            <person name="Golan J."/>
            <person name="Dolatabadi S."/>
            <person name="Mondo S."/>
            <person name="Robb S."/>
            <person name="Idnurm A."/>
            <person name="Muszewska A."/>
            <person name="Steczkiewicz K."/>
            <person name="Masonjones S."/>
            <person name="Liao H.L."/>
            <person name="Gajdeczka M.T."/>
            <person name="Anike F."/>
            <person name="Vuek A."/>
            <person name="Anishchenko I.M."/>
            <person name="Voigt K."/>
            <person name="de Hoog G.S."/>
            <person name="Smith M.E."/>
            <person name="Heitman J."/>
            <person name="Vilgalys R."/>
            <person name="Stajich J.E."/>
        </authorList>
    </citation>
    <scope>NUCLEOTIDE SEQUENCE [LARGE SCALE GENOMIC DNA]</scope>
    <source>
        <strain evidence="2 3">LSU 92-RS-03</strain>
    </source>
</reference>
<evidence type="ECO:0000313" key="3">
    <source>
        <dbReference type="Proteomes" id="UP000253551"/>
    </source>
</evidence>
<dbReference type="AlphaFoldDB" id="A0A367JSH3"/>
<evidence type="ECO:0000313" key="2">
    <source>
        <dbReference type="EMBL" id="RCH92887.1"/>
    </source>
</evidence>
<dbReference type="Proteomes" id="UP000253551">
    <property type="component" value="Unassembled WGS sequence"/>
</dbReference>
<organism evidence="2 3">
    <name type="scientific">Rhizopus stolonifer</name>
    <name type="common">Rhizopus nigricans</name>
    <dbReference type="NCBI Taxonomy" id="4846"/>
    <lineage>
        <taxon>Eukaryota</taxon>
        <taxon>Fungi</taxon>
        <taxon>Fungi incertae sedis</taxon>
        <taxon>Mucoromycota</taxon>
        <taxon>Mucoromycotina</taxon>
        <taxon>Mucoromycetes</taxon>
        <taxon>Mucorales</taxon>
        <taxon>Mucorineae</taxon>
        <taxon>Rhizopodaceae</taxon>
        <taxon>Rhizopus</taxon>
    </lineage>
</organism>
<keyword evidence="1" id="KW-0472">Membrane</keyword>
<feature type="transmembrane region" description="Helical" evidence="1">
    <location>
        <begin position="35"/>
        <end position="53"/>
    </location>
</feature>